<dbReference type="RefSeq" id="WP_169530239.1">
    <property type="nucleotide sequence ID" value="NZ_JABBGH010000001.1"/>
</dbReference>
<protein>
    <submittedName>
        <fullName evidence="2">Uncharacterized protein</fullName>
    </submittedName>
</protein>
<organism evidence="2 3">
    <name type="scientific">Hymenobacter polaris</name>
    <dbReference type="NCBI Taxonomy" id="2682546"/>
    <lineage>
        <taxon>Bacteria</taxon>
        <taxon>Pseudomonadati</taxon>
        <taxon>Bacteroidota</taxon>
        <taxon>Cytophagia</taxon>
        <taxon>Cytophagales</taxon>
        <taxon>Hymenobacteraceae</taxon>
        <taxon>Hymenobacter</taxon>
    </lineage>
</organism>
<feature type="transmembrane region" description="Helical" evidence="1">
    <location>
        <begin position="105"/>
        <end position="125"/>
    </location>
</feature>
<gene>
    <name evidence="2" type="ORF">HHL22_07130</name>
</gene>
<feature type="transmembrane region" description="Helical" evidence="1">
    <location>
        <begin position="258"/>
        <end position="279"/>
    </location>
</feature>
<keyword evidence="1" id="KW-0472">Membrane</keyword>
<feature type="transmembrane region" description="Helical" evidence="1">
    <location>
        <begin position="177"/>
        <end position="197"/>
    </location>
</feature>
<sequence length="287" mass="29930">MPTLAFSPALPATPPAAAPSLFGRIGTALRVLRRVNPPLAWAGWLNLGLAGAALLLLPLDHRVVTGLPVWMKPLKFSLSIVTYAWTLGWLLADLPAAAQRAVRRISWAVAAAMAVEQVVIFGQAARGLTSHYNASTPLNAALFSLMGLFIGVNTVAAAWAVYLAWRHRPHGSASYAWGLRLGLLEFLVGSALGGFMIHAGQHTVGAPDGGPGLPGLGWSTVAGDLRLAHFLGMHALQALPLLGWALGRRLPVRPAVALTWGGAALWAAAVAALLLGALAGRPLLALP</sequence>
<comment type="caution">
    <text evidence="2">The sequence shown here is derived from an EMBL/GenBank/DDBJ whole genome shotgun (WGS) entry which is preliminary data.</text>
</comment>
<feature type="transmembrane region" description="Helical" evidence="1">
    <location>
        <begin position="227"/>
        <end position="246"/>
    </location>
</feature>
<proteinExistence type="predicted"/>
<dbReference type="AlphaFoldDB" id="A0A7Y0ACS9"/>
<dbReference type="EMBL" id="JABBGH010000001">
    <property type="protein sequence ID" value="NML64976.1"/>
    <property type="molecule type" value="Genomic_DNA"/>
</dbReference>
<dbReference type="Proteomes" id="UP000559626">
    <property type="component" value="Unassembled WGS sequence"/>
</dbReference>
<accession>A0A7Y0ACS9</accession>
<evidence type="ECO:0000313" key="2">
    <source>
        <dbReference type="EMBL" id="NML64976.1"/>
    </source>
</evidence>
<feature type="transmembrane region" description="Helical" evidence="1">
    <location>
        <begin position="39"/>
        <end position="57"/>
    </location>
</feature>
<name>A0A7Y0ACS9_9BACT</name>
<keyword evidence="3" id="KW-1185">Reference proteome</keyword>
<feature type="transmembrane region" description="Helical" evidence="1">
    <location>
        <begin position="77"/>
        <end position="98"/>
    </location>
</feature>
<reference evidence="2 3" key="1">
    <citation type="submission" date="2020-04" db="EMBL/GenBank/DDBJ databases">
        <title>Hymenobacter polaris sp. nov., isolated from Arctic soil.</title>
        <authorList>
            <person name="Dahal R.H."/>
        </authorList>
    </citation>
    <scope>NUCLEOTIDE SEQUENCE [LARGE SCALE GENOMIC DNA]</scope>
    <source>
        <strain evidence="2 3">RP-2-7</strain>
    </source>
</reference>
<evidence type="ECO:0000256" key="1">
    <source>
        <dbReference type="SAM" id="Phobius"/>
    </source>
</evidence>
<keyword evidence="1" id="KW-0812">Transmembrane</keyword>
<feature type="transmembrane region" description="Helical" evidence="1">
    <location>
        <begin position="145"/>
        <end position="165"/>
    </location>
</feature>
<keyword evidence="1" id="KW-1133">Transmembrane helix</keyword>
<evidence type="ECO:0000313" key="3">
    <source>
        <dbReference type="Proteomes" id="UP000559626"/>
    </source>
</evidence>